<sequence length="114" mass="13400">MRLKKLMIATPNPPYIGAFESNIKFIWIYQSFWQGVSYNNSNSFTRNNGPFKGTLDPYECVETTDRSRVIIVLMFERTEHNHGINSNSNLSYKKYQPTYRQDEPADLRDSTRHT</sequence>
<evidence type="ECO:0000313" key="2">
    <source>
        <dbReference type="EMBL" id="EGG25165.1"/>
    </source>
</evidence>
<dbReference type="EMBL" id="GL883006">
    <property type="protein sequence ID" value="EGG25165.1"/>
    <property type="molecule type" value="Genomic_DNA"/>
</dbReference>
<reference evidence="3" key="1">
    <citation type="journal article" date="2011" name="Genome Res.">
        <title>Phylogeny-wide analysis of social amoeba genomes highlights ancient origins for complex intercellular communication.</title>
        <authorList>
            <person name="Heidel A.J."/>
            <person name="Lawal H.M."/>
            <person name="Felder M."/>
            <person name="Schilde C."/>
            <person name="Helps N.R."/>
            <person name="Tunggal B."/>
            <person name="Rivero F."/>
            <person name="John U."/>
            <person name="Schleicher M."/>
            <person name="Eichinger L."/>
            <person name="Platzer M."/>
            <person name="Noegel A.A."/>
            <person name="Schaap P."/>
            <person name="Gloeckner G."/>
        </authorList>
    </citation>
    <scope>NUCLEOTIDE SEQUENCE [LARGE SCALE GENOMIC DNA]</scope>
    <source>
        <strain evidence="3">SH3</strain>
    </source>
</reference>
<keyword evidence="3" id="KW-1185">Reference proteome</keyword>
<dbReference type="KEGG" id="dfa:DFA_03413"/>
<proteinExistence type="predicted"/>
<dbReference type="AlphaFoldDB" id="F4PHI1"/>
<dbReference type="GeneID" id="14876761"/>
<name>F4PHI1_CACFS</name>
<dbReference type="Proteomes" id="UP000007797">
    <property type="component" value="Unassembled WGS sequence"/>
</dbReference>
<feature type="compositionally biased region" description="Basic and acidic residues" evidence="1">
    <location>
        <begin position="100"/>
        <end position="114"/>
    </location>
</feature>
<protein>
    <submittedName>
        <fullName evidence="2">Uncharacterized protein</fullName>
    </submittedName>
</protein>
<accession>F4PHI1</accession>
<feature type="region of interest" description="Disordered" evidence="1">
    <location>
        <begin position="82"/>
        <end position="114"/>
    </location>
</feature>
<organism evidence="2 3">
    <name type="scientific">Cavenderia fasciculata</name>
    <name type="common">Slime mold</name>
    <name type="synonym">Dictyostelium fasciculatum</name>
    <dbReference type="NCBI Taxonomy" id="261658"/>
    <lineage>
        <taxon>Eukaryota</taxon>
        <taxon>Amoebozoa</taxon>
        <taxon>Evosea</taxon>
        <taxon>Eumycetozoa</taxon>
        <taxon>Dictyostelia</taxon>
        <taxon>Acytosteliales</taxon>
        <taxon>Cavenderiaceae</taxon>
        <taxon>Cavenderia</taxon>
    </lineage>
</organism>
<evidence type="ECO:0000256" key="1">
    <source>
        <dbReference type="SAM" id="MobiDB-lite"/>
    </source>
</evidence>
<dbReference type="RefSeq" id="XP_004363016.1">
    <property type="nucleotide sequence ID" value="XM_004362959.1"/>
</dbReference>
<gene>
    <name evidence="2" type="ORF">DFA_03413</name>
</gene>
<evidence type="ECO:0000313" key="3">
    <source>
        <dbReference type="Proteomes" id="UP000007797"/>
    </source>
</evidence>